<name>A0A1N6DLQ2_9GAMM</name>
<evidence type="ECO:0000313" key="1">
    <source>
        <dbReference type="EMBL" id="SEN37787.1"/>
    </source>
</evidence>
<dbReference type="Proteomes" id="UP000199493">
    <property type="component" value="Unassembled WGS sequence"/>
</dbReference>
<reference evidence="1 4" key="1">
    <citation type="submission" date="2016-10" db="EMBL/GenBank/DDBJ databases">
        <authorList>
            <person name="de Groot N.N."/>
        </authorList>
    </citation>
    <scope>NUCLEOTIDE SEQUENCE [LARGE SCALE GENOMIC DNA]</scope>
    <source>
        <strain evidence="1 4">558</strain>
    </source>
</reference>
<dbReference type="EMBL" id="FODB01000009">
    <property type="protein sequence ID" value="SEN37787.1"/>
    <property type="molecule type" value="Genomic_DNA"/>
</dbReference>
<evidence type="ECO:0000313" key="4">
    <source>
        <dbReference type="Proteomes" id="UP000199493"/>
    </source>
</evidence>
<dbReference type="GeneID" id="97276242"/>
<dbReference type="STRING" id="77097.SAMN04490369_100932"/>
<gene>
    <name evidence="1" type="ORF">SAMN04490369_100932</name>
    <name evidence="2" type="ORF">SAMN05878438_0771</name>
</gene>
<sequence>MTRHNSVVKPPSRAERKAALLAELEQQRIDILVDSDTLLRASSPLDSHWKSFKLPLYAIGGIAALRIARHPGGAMAAGRKVLAGYMLFRKLKLLAKVAT</sequence>
<dbReference type="Pfam" id="PF13997">
    <property type="entry name" value="YqjK"/>
    <property type="match status" value="1"/>
</dbReference>
<evidence type="ECO:0000313" key="2">
    <source>
        <dbReference type="EMBL" id="SIN62066.1"/>
    </source>
</evidence>
<protein>
    <submittedName>
        <fullName evidence="2">YqjK-like protein</fullName>
    </submittedName>
</protein>
<reference evidence="2 3" key="2">
    <citation type="submission" date="2016-11" db="EMBL/GenBank/DDBJ databases">
        <authorList>
            <person name="Jaros S."/>
            <person name="Januszkiewicz K."/>
            <person name="Wedrychowicz H."/>
        </authorList>
    </citation>
    <scope>NUCLEOTIDE SEQUENCE [LARGE SCALE GENOMIC DNA]</scope>
    <source>
        <strain evidence="2 3">ACAM 239</strain>
    </source>
</reference>
<dbReference type="AlphaFoldDB" id="A0A1N6DLQ2"/>
<accession>A0A1H8G2R4</accession>
<dbReference type="InterPro" id="IPR025612">
    <property type="entry name" value="YqjK"/>
</dbReference>
<organism evidence="2 3">
    <name type="scientific">Vreelandella aquamarina</name>
    <dbReference type="NCBI Taxonomy" id="77097"/>
    <lineage>
        <taxon>Bacteria</taxon>
        <taxon>Pseudomonadati</taxon>
        <taxon>Pseudomonadota</taxon>
        <taxon>Gammaproteobacteria</taxon>
        <taxon>Oceanospirillales</taxon>
        <taxon>Halomonadaceae</taxon>
        <taxon>Vreelandella</taxon>
    </lineage>
</organism>
<proteinExistence type="predicted"/>
<dbReference type="RefSeq" id="WP_054640867.1">
    <property type="nucleotide sequence ID" value="NZ_BJOI01000012.1"/>
</dbReference>
<accession>A0A1N6DLQ2</accession>
<dbReference type="Proteomes" id="UP000185024">
    <property type="component" value="Unassembled WGS sequence"/>
</dbReference>
<dbReference type="EMBL" id="FSQX01000001">
    <property type="protein sequence ID" value="SIN62066.1"/>
    <property type="molecule type" value="Genomic_DNA"/>
</dbReference>
<evidence type="ECO:0000313" key="3">
    <source>
        <dbReference type="Proteomes" id="UP000185024"/>
    </source>
</evidence>